<feature type="domain" description="UMOD/GP2/OIT3-like D8C" evidence="6">
    <location>
        <begin position="71"/>
        <end position="142"/>
    </location>
</feature>
<organism evidence="7 8">
    <name type="scientific">Crassostrea virginica</name>
    <name type="common">Eastern oyster</name>
    <dbReference type="NCBI Taxonomy" id="6565"/>
    <lineage>
        <taxon>Eukaryota</taxon>
        <taxon>Metazoa</taxon>
        <taxon>Spiralia</taxon>
        <taxon>Lophotrochozoa</taxon>
        <taxon>Mollusca</taxon>
        <taxon>Bivalvia</taxon>
        <taxon>Autobranchia</taxon>
        <taxon>Pteriomorphia</taxon>
        <taxon>Ostreida</taxon>
        <taxon>Ostreoidea</taxon>
        <taxon>Ostreidae</taxon>
        <taxon>Crassostrea</taxon>
    </lineage>
</organism>
<feature type="compositionally biased region" description="Low complexity" evidence="3">
    <location>
        <begin position="160"/>
        <end position="169"/>
    </location>
</feature>
<feature type="transmembrane region" description="Helical" evidence="4">
    <location>
        <begin position="200"/>
        <end position="219"/>
    </location>
</feature>
<accession>A0A8B8C738</accession>
<evidence type="ECO:0000259" key="6">
    <source>
        <dbReference type="Pfam" id="PF23283"/>
    </source>
</evidence>
<protein>
    <submittedName>
        <fullName evidence="8">Oncoprotein-induced transcript 3 protein-like</fullName>
    </submittedName>
</protein>
<reference evidence="7" key="1">
    <citation type="submission" date="2024-06" db="UniProtKB">
        <authorList>
            <consortium name="RefSeq"/>
        </authorList>
    </citation>
    <scope>NUCLEOTIDE SEQUENCE [LARGE SCALE GENOMIC DNA]</scope>
</reference>
<name>A0A8B8C738_CRAVI</name>
<dbReference type="InterPro" id="IPR057774">
    <property type="entry name" value="D8C_UMOD/GP2/OIT3-like"/>
</dbReference>
<keyword evidence="4" id="KW-1133">Transmembrane helix</keyword>
<keyword evidence="7" id="KW-1185">Reference proteome</keyword>
<gene>
    <name evidence="8" type="primary">LOC111116812</name>
</gene>
<keyword evidence="4" id="KW-0472">Membrane</keyword>
<evidence type="ECO:0000313" key="7">
    <source>
        <dbReference type="Proteomes" id="UP000694844"/>
    </source>
</evidence>
<keyword evidence="2" id="KW-1015">Disulfide bond</keyword>
<dbReference type="AlphaFoldDB" id="A0A8B8C738"/>
<feature type="region of interest" description="Disordered" evidence="3">
    <location>
        <begin position="160"/>
        <end position="193"/>
    </location>
</feature>
<dbReference type="RefSeq" id="XP_022311542.1">
    <property type="nucleotide sequence ID" value="XM_022455834.1"/>
</dbReference>
<dbReference type="KEGG" id="cvn:111116812"/>
<evidence type="ECO:0000313" key="8">
    <source>
        <dbReference type="RefSeq" id="XP_022311542.1"/>
    </source>
</evidence>
<sequence length="265" mass="29522">MSWNIVVFLGVLLPCTEAVYYCNVADPCGQANSTQFYEPYARFENCPHNSNGFCDRYITPQWYRVDDVMLTKCPQLLTCGTLYPVWLNGTFPTISEGVVDRKACKVSFNSCCSKTYNIQIKHCGSFYAYCLAALDTCPERYCFGEQGTCEVPTSSVEITTTTPATTTTPTPIPTPPTTDTPSTRQPTKPKTKHSHTNVEILLGIILTVLSFILAVLLFCQFKQFKNGQGKTGSIADNQSNDVIVQETRVNPLFDEKREDPPPYSP</sequence>
<evidence type="ECO:0000256" key="5">
    <source>
        <dbReference type="SAM" id="SignalP"/>
    </source>
</evidence>
<dbReference type="Proteomes" id="UP000694844">
    <property type="component" value="Chromosome 1"/>
</dbReference>
<reference evidence="8" key="2">
    <citation type="submission" date="2025-08" db="UniProtKB">
        <authorList>
            <consortium name="RefSeq"/>
        </authorList>
    </citation>
    <scope>IDENTIFICATION</scope>
    <source>
        <tissue evidence="8">Whole sample</tissue>
    </source>
</reference>
<dbReference type="OrthoDB" id="10043005at2759"/>
<evidence type="ECO:0000256" key="3">
    <source>
        <dbReference type="SAM" id="MobiDB-lite"/>
    </source>
</evidence>
<feature type="chain" id="PRO_5034554979" evidence="5">
    <location>
        <begin position="19"/>
        <end position="265"/>
    </location>
</feature>
<feature type="signal peptide" evidence="5">
    <location>
        <begin position="1"/>
        <end position="18"/>
    </location>
</feature>
<keyword evidence="1 5" id="KW-0732">Signal</keyword>
<keyword evidence="4" id="KW-0812">Transmembrane</keyword>
<dbReference type="Pfam" id="PF23283">
    <property type="entry name" value="D8C_UMOD"/>
    <property type="match status" value="1"/>
</dbReference>
<evidence type="ECO:0000256" key="1">
    <source>
        <dbReference type="ARBA" id="ARBA00022729"/>
    </source>
</evidence>
<evidence type="ECO:0000256" key="4">
    <source>
        <dbReference type="SAM" id="Phobius"/>
    </source>
</evidence>
<evidence type="ECO:0000256" key="2">
    <source>
        <dbReference type="ARBA" id="ARBA00023157"/>
    </source>
</evidence>
<dbReference type="GeneID" id="111116812"/>
<proteinExistence type="predicted"/>